<gene>
    <name evidence="3" type="ORF">K489DRAFT_414292</name>
</gene>
<name>A0A6J3LPJ5_9PEZI</name>
<dbReference type="OrthoDB" id="3029470at2759"/>
<dbReference type="AlphaFoldDB" id="A0A6J3LPJ5"/>
<proteinExistence type="predicted"/>
<evidence type="ECO:0000313" key="2">
    <source>
        <dbReference type="Proteomes" id="UP000504637"/>
    </source>
</evidence>
<reference evidence="3" key="3">
    <citation type="submission" date="2025-08" db="UniProtKB">
        <authorList>
            <consortium name="RefSeq"/>
        </authorList>
    </citation>
    <scope>IDENTIFICATION</scope>
    <source>
        <strain evidence="3">CBS 342.82</strain>
    </source>
</reference>
<evidence type="ECO:0000256" key="1">
    <source>
        <dbReference type="SAM" id="MobiDB-lite"/>
    </source>
</evidence>
<dbReference type="Proteomes" id="UP000504637">
    <property type="component" value="Unplaced"/>
</dbReference>
<dbReference type="GeneID" id="54365950"/>
<keyword evidence="2" id="KW-1185">Reference proteome</keyword>
<dbReference type="RefSeq" id="XP_033454836.1">
    <property type="nucleotide sequence ID" value="XM_033608151.1"/>
</dbReference>
<protein>
    <submittedName>
        <fullName evidence="3">Uncharacterized protein</fullName>
    </submittedName>
</protein>
<reference evidence="3" key="2">
    <citation type="submission" date="2020-04" db="EMBL/GenBank/DDBJ databases">
        <authorList>
            <consortium name="NCBI Genome Project"/>
        </authorList>
    </citation>
    <scope>NUCLEOTIDE SEQUENCE</scope>
    <source>
        <strain evidence="3">CBS 342.82</strain>
    </source>
</reference>
<feature type="region of interest" description="Disordered" evidence="1">
    <location>
        <begin position="199"/>
        <end position="237"/>
    </location>
</feature>
<reference evidence="3" key="1">
    <citation type="submission" date="2020-01" db="EMBL/GenBank/DDBJ databases">
        <authorList>
            <consortium name="DOE Joint Genome Institute"/>
            <person name="Haridas S."/>
            <person name="Albert R."/>
            <person name="Binder M."/>
            <person name="Bloem J."/>
            <person name="Labutti K."/>
            <person name="Salamov A."/>
            <person name="Andreopoulos B."/>
            <person name="Baker S.E."/>
            <person name="Barry K."/>
            <person name="Bills G."/>
            <person name="Bluhm B.H."/>
            <person name="Cannon C."/>
            <person name="Castanera R."/>
            <person name="Culley D.E."/>
            <person name="Daum C."/>
            <person name="Ezra D."/>
            <person name="Gonzalez J.B."/>
            <person name="Henrissat B."/>
            <person name="Kuo A."/>
            <person name="Liang C."/>
            <person name="Lipzen A."/>
            <person name="Lutzoni F."/>
            <person name="Magnuson J."/>
            <person name="Mondo S."/>
            <person name="Nolan M."/>
            <person name="Ohm R."/>
            <person name="Pangilinan J."/>
            <person name="Park H.-J."/>
            <person name="Ramirez L."/>
            <person name="Alfaro M."/>
            <person name="Sun H."/>
            <person name="Tritt A."/>
            <person name="Yoshinaga Y."/>
            <person name="Zwiers L.-H."/>
            <person name="Turgeon B.G."/>
            <person name="Goodwin S.B."/>
            <person name="Spatafora J.W."/>
            <person name="Crous P.W."/>
            <person name="Grigoriev I.V."/>
        </authorList>
    </citation>
    <scope>NUCLEOTIDE SEQUENCE</scope>
    <source>
        <strain evidence="3">CBS 342.82</strain>
    </source>
</reference>
<accession>A0A6J3LPJ5</accession>
<evidence type="ECO:0000313" key="3">
    <source>
        <dbReference type="RefSeq" id="XP_033454836.1"/>
    </source>
</evidence>
<sequence>MSADPEDWMLGDPDIAEFNLLACASLYNELVAKARDLAPANFADGDPLPMPNSINLIPHERPDDELPRGKSPALELFLQHCIESHSKVCLLHLPQYEPEGGLFFDQRSSRARIIAFPGPERADDYQDWLPLETILKKWLMCWDRGLITLTYDEEDPGDEWGRSALLGWNHEMYYRDHIPETFRVWEEYLAAIEERVPGEAFDTTPAPPRERPAMRKSCSASTTLGSDHQPDQPMPAKQDFPEEWFIRARQPARLKSGRPLRIAPGLIIPPDAMREANLDDPGDHEKIIFLSVHDSSGRLLPA</sequence>
<organism evidence="3">
    <name type="scientific">Dissoconium aciculare CBS 342.82</name>
    <dbReference type="NCBI Taxonomy" id="1314786"/>
    <lineage>
        <taxon>Eukaryota</taxon>
        <taxon>Fungi</taxon>
        <taxon>Dikarya</taxon>
        <taxon>Ascomycota</taxon>
        <taxon>Pezizomycotina</taxon>
        <taxon>Dothideomycetes</taxon>
        <taxon>Dothideomycetidae</taxon>
        <taxon>Mycosphaerellales</taxon>
        <taxon>Dissoconiaceae</taxon>
        <taxon>Dissoconium</taxon>
    </lineage>
</organism>